<proteinExistence type="predicted"/>
<dbReference type="Proteomes" id="UP000240760">
    <property type="component" value="Unassembled WGS sequence"/>
</dbReference>
<evidence type="ECO:0000313" key="2">
    <source>
        <dbReference type="Proteomes" id="UP000240760"/>
    </source>
</evidence>
<keyword evidence="2" id="KW-1185">Reference proteome</keyword>
<dbReference type="EMBL" id="KZ679126">
    <property type="protein sequence ID" value="PTB81272.1"/>
    <property type="molecule type" value="Genomic_DNA"/>
</dbReference>
<accession>A0A2T4CIC3</accession>
<organism evidence="1 2">
    <name type="scientific">Trichoderma longibrachiatum ATCC 18648</name>
    <dbReference type="NCBI Taxonomy" id="983965"/>
    <lineage>
        <taxon>Eukaryota</taxon>
        <taxon>Fungi</taxon>
        <taxon>Dikarya</taxon>
        <taxon>Ascomycota</taxon>
        <taxon>Pezizomycotina</taxon>
        <taxon>Sordariomycetes</taxon>
        <taxon>Hypocreomycetidae</taxon>
        <taxon>Hypocreales</taxon>
        <taxon>Hypocreaceae</taxon>
        <taxon>Trichoderma</taxon>
    </lineage>
</organism>
<reference evidence="1 2" key="1">
    <citation type="submission" date="2016-07" db="EMBL/GenBank/DDBJ databases">
        <title>Multiple horizontal gene transfer events from other fungi enriched the ability of initially mycotrophic Trichoderma (Ascomycota) to feed on dead plant biomass.</title>
        <authorList>
            <consortium name="DOE Joint Genome Institute"/>
            <person name="Aerts A."/>
            <person name="Atanasova L."/>
            <person name="Chenthamara K."/>
            <person name="Zhang J."/>
            <person name="Grujic M."/>
            <person name="Henrissat B."/>
            <person name="Kuo A."/>
            <person name="Salamov A."/>
            <person name="Lipzen A."/>
            <person name="Labutti K."/>
            <person name="Barry K."/>
            <person name="Miao Y."/>
            <person name="Rahimi M.J."/>
            <person name="Shen Q."/>
            <person name="Grigoriev I.V."/>
            <person name="Kubicek C.P."/>
            <person name="Druzhinina I.S."/>
        </authorList>
    </citation>
    <scope>NUCLEOTIDE SEQUENCE [LARGE SCALE GENOMIC DNA]</scope>
    <source>
        <strain evidence="1 2">ATCC 18648</strain>
    </source>
</reference>
<evidence type="ECO:0000313" key="1">
    <source>
        <dbReference type="EMBL" id="PTB81272.1"/>
    </source>
</evidence>
<sequence>MRAASRPALYPAQLRGPASPAVVATPPPCLLLLLNYGILPTKFAWASCFSLCFNHVNSTNLSYRSHFFEQKDFEIDGCRSMST</sequence>
<gene>
    <name evidence="1" type="ORF">M440DRAFT_1011501</name>
</gene>
<dbReference type="AlphaFoldDB" id="A0A2T4CIC3"/>
<protein>
    <submittedName>
        <fullName evidence="1">Uncharacterized protein</fullName>
    </submittedName>
</protein>
<name>A0A2T4CIC3_TRILO</name>